<evidence type="ECO:0000256" key="1">
    <source>
        <dbReference type="SAM" id="MobiDB-lite"/>
    </source>
</evidence>
<dbReference type="EMBL" id="CAGKOT010000115">
    <property type="protein sequence ID" value="CAB5396244.1"/>
    <property type="molecule type" value="Genomic_DNA"/>
</dbReference>
<reference evidence="2" key="1">
    <citation type="submission" date="2020-05" db="EMBL/GenBank/DDBJ databases">
        <authorList>
            <person name="Rincon C."/>
            <person name="Sanders R I."/>
            <person name="Robbins C."/>
            <person name="Chaturvedi A."/>
        </authorList>
    </citation>
    <scope>NUCLEOTIDE SEQUENCE</scope>
    <source>
        <strain evidence="2">CHB12</strain>
    </source>
</reference>
<feature type="region of interest" description="Disordered" evidence="1">
    <location>
        <begin position="61"/>
        <end position="82"/>
    </location>
</feature>
<feature type="non-terminal residue" evidence="2">
    <location>
        <position position="1"/>
    </location>
</feature>
<evidence type="ECO:0000313" key="3">
    <source>
        <dbReference type="Proteomes" id="UP000684084"/>
    </source>
</evidence>
<name>A0A916A2C3_9GLOM</name>
<comment type="caution">
    <text evidence="2">The sequence shown here is derived from an EMBL/GenBank/DDBJ whole genome shotgun (WGS) entry which is preliminary data.</text>
</comment>
<organism evidence="2 3">
    <name type="scientific">Rhizophagus irregularis</name>
    <dbReference type="NCBI Taxonomy" id="588596"/>
    <lineage>
        <taxon>Eukaryota</taxon>
        <taxon>Fungi</taxon>
        <taxon>Fungi incertae sedis</taxon>
        <taxon>Mucoromycota</taxon>
        <taxon>Glomeromycotina</taxon>
        <taxon>Glomeromycetes</taxon>
        <taxon>Glomerales</taxon>
        <taxon>Glomeraceae</taxon>
        <taxon>Rhizophagus</taxon>
    </lineage>
</organism>
<dbReference type="Proteomes" id="UP000684084">
    <property type="component" value="Unassembled WGS sequence"/>
</dbReference>
<dbReference type="OrthoDB" id="10432983at2759"/>
<proteinExistence type="predicted"/>
<accession>A0A916A2C3</accession>
<feature type="compositionally biased region" description="Polar residues" evidence="1">
    <location>
        <begin position="64"/>
        <end position="75"/>
    </location>
</feature>
<protein>
    <submittedName>
        <fullName evidence="2">Uncharacterized protein</fullName>
    </submittedName>
</protein>
<sequence>VIRHASLGFEMVFRYSTSGSKEPKGSFGIRLREARNRRVFRYSTSGSKKLKGTPNVWMMESKRTSSGTSRFQNEKCSGAPGFRNGKCSSAPGFRNGKMSPSWVSLESENDSSGILDFDRFWESD</sequence>
<evidence type="ECO:0000313" key="2">
    <source>
        <dbReference type="EMBL" id="CAB5396244.1"/>
    </source>
</evidence>
<dbReference type="AlphaFoldDB" id="A0A916A2C3"/>
<gene>
    <name evidence="2" type="ORF">CHRIB12_LOCUS24239</name>
</gene>